<feature type="non-terminal residue" evidence="2">
    <location>
        <position position="1"/>
    </location>
</feature>
<sequence length="71" mass="8638">YHNGMLHEVAHIYSRYIFYDVTSVNTILVLLKLLHQIVLLKDKIHSYYNILFMVSKRCDLYYSIIYFKDTF</sequence>
<dbReference type="EMBL" id="KB199905">
    <property type="protein sequence ID" value="ESP03753.1"/>
    <property type="molecule type" value="Genomic_DNA"/>
</dbReference>
<name>V4B0P3_LOTGI</name>
<proteinExistence type="predicted"/>
<dbReference type="HOGENOM" id="CLU_2747363_0_0_1"/>
<keyword evidence="3" id="KW-1185">Reference proteome</keyword>
<gene>
    <name evidence="2" type="ORF">LOTGIDRAFT_110235</name>
</gene>
<keyword evidence="1" id="KW-1133">Transmembrane helix</keyword>
<evidence type="ECO:0000313" key="2">
    <source>
        <dbReference type="EMBL" id="ESP03753.1"/>
    </source>
</evidence>
<protein>
    <submittedName>
        <fullName evidence="2">Uncharacterized protein</fullName>
    </submittedName>
</protein>
<dbReference type="Proteomes" id="UP000030746">
    <property type="component" value="Unassembled WGS sequence"/>
</dbReference>
<keyword evidence="1" id="KW-0812">Transmembrane</keyword>
<evidence type="ECO:0000256" key="1">
    <source>
        <dbReference type="SAM" id="Phobius"/>
    </source>
</evidence>
<keyword evidence="1" id="KW-0472">Membrane</keyword>
<evidence type="ECO:0000313" key="3">
    <source>
        <dbReference type="Proteomes" id="UP000030746"/>
    </source>
</evidence>
<organism evidence="2 3">
    <name type="scientific">Lottia gigantea</name>
    <name type="common">Giant owl limpet</name>
    <dbReference type="NCBI Taxonomy" id="225164"/>
    <lineage>
        <taxon>Eukaryota</taxon>
        <taxon>Metazoa</taxon>
        <taxon>Spiralia</taxon>
        <taxon>Lophotrochozoa</taxon>
        <taxon>Mollusca</taxon>
        <taxon>Gastropoda</taxon>
        <taxon>Patellogastropoda</taxon>
        <taxon>Lottioidea</taxon>
        <taxon>Lottiidae</taxon>
        <taxon>Lottia</taxon>
    </lineage>
</organism>
<dbReference type="RefSeq" id="XP_009045235.1">
    <property type="nucleotide sequence ID" value="XM_009046987.1"/>
</dbReference>
<reference evidence="2 3" key="1">
    <citation type="journal article" date="2013" name="Nature">
        <title>Insights into bilaterian evolution from three spiralian genomes.</title>
        <authorList>
            <person name="Simakov O."/>
            <person name="Marletaz F."/>
            <person name="Cho S.J."/>
            <person name="Edsinger-Gonzales E."/>
            <person name="Havlak P."/>
            <person name="Hellsten U."/>
            <person name="Kuo D.H."/>
            <person name="Larsson T."/>
            <person name="Lv J."/>
            <person name="Arendt D."/>
            <person name="Savage R."/>
            <person name="Osoegawa K."/>
            <person name="de Jong P."/>
            <person name="Grimwood J."/>
            <person name="Chapman J.A."/>
            <person name="Shapiro H."/>
            <person name="Aerts A."/>
            <person name="Otillar R.P."/>
            <person name="Terry A.Y."/>
            <person name="Boore J.L."/>
            <person name="Grigoriev I.V."/>
            <person name="Lindberg D.R."/>
            <person name="Seaver E.C."/>
            <person name="Weisblat D.A."/>
            <person name="Putnam N.H."/>
            <person name="Rokhsar D.S."/>
        </authorList>
    </citation>
    <scope>NUCLEOTIDE SEQUENCE [LARGE SCALE GENOMIC DNA]</scope>
</reference>
<dbReference type="AlphaFoldDB" id="V4B0P3"/>
<dbReference type="KEGG" id="lgi:LOTGIDRAFT_110235"/>
<feature type="transmembrane region" description="Helical" evidence="1">
    <location>
        <begin position="16"/>
        <end position="34"/>
    </location>
</feature>
<accession>V4B0P3</accession>
<dbReference type="CTD" id="20230564"/>
<dbReference type="GeneID" id="20230564"/>